<feature type="compositionally biased region" description="Low complexity" evidence="1">
    <location>
        <begin position="1448"/>
        <end position="1465"/>
    </location>
</feature>
<feature type="compositionally biased region" description="Pro residues" evidence="1">
    <location>
        <begin position="728"/>
        <end position="737"/>
    </location>
</feature>
<feature type="compositionally biased region" description="Gly residues" evidence="1">
    <location>
        <begin position="1083"/>
        <end position="1108"/>
    </location>
</feature>
<dbReference type="InterPro" id="IPR011333">
    <property type="entry name" value="SKP1/BTB/POZ_sf"/>
</dbReference>
<sequence length="1486" mass="163090">MIRTSSRASWPSYRDTDPHARVRDSSSPHDILGLHLEPVSKTDPEFLAHSPSFNGYLLKLYKITYKGQTAQVDNAKWSGKYYFHGTGHCGCASTRSVEMDSGLIQSDEWCGTPHCATQGILKHGHLLTRSPGGHFFSPYMRTASGYARGKAPNSTEMCIFICRTTNLNNLTSDICSVPTDSPSPSMEPIVAVIPSPDVMKRRILNTQQSTLLQSPIELLKLIMAYLIDPVDLHHFTHACSLLLRLVDSRDWFHLYQFHYPTWAADCHMDEEPDEPTGASNWMRILLKDSFLRRRLTAGSAASLTLEGTPTAAAASTAVVLDDGHFRVQLDEAYAFPSDPATTANEWRRIGSPVYHIDEASNTTIAASMLASFGRATPCPDSSVGEASGLGDRQILLYNLPDLTNPLAVCGSEFWTGDRDNGDRWYAPFEEGLLQVVQVVDIKHYPETVLDNQMRVVVVLAFGENAGPLTQDANEMQILDVWRLVKIIEMWIPTVPTGTPIASTSLLASFGTGPGPSSRLQAGSAAFLPTPSCVRPRMGRVETLVTSINDNLMRGRISKLYTANVQRPMVHDQEAEEGSDPMSQDVRSGEVKTETVDCIAIFGIQHTDAAPAIVAKKIIFLDDKVRADASWSRKPISRGVSCMTLFPYQSNFERMLVLFNRHGRGIIWDWVNERQVAHLHMPSDDRLRRPKPATLPTASDYIASSSVSSSYIPSGEHTNGVSSAVPATSPNPTPPTNPPSVVEGERPNLYYWGVQVSWTIELPYPRHADPHRRCSFRIVTLADGVTNEWESCWWHVSSDDLGVSEVDLKAPPIILPYQKRPRTVHSSVAIRTLVAGAKRFERETVGRCLPEQLEENREEDMKPLSFIAYLIWGHYRISLTSRLGILIMDLEDRVRSRSEWEVATVAAAEDEAAVEDGSKKDWQWVTFLDKNDDDPLVDIATFGDNLHSSRTALPNTSSRQYTRAHLAVLVESSPIPLHPFPHHRSVTGTMASADSPITQVPEQPMASSSSPITQVSQSAPMAPLPSQYYTPGQASYPSKLVLDLRGTRFEIDRDTLVSLPESILIVMFPNGLILRPQTNTGAKGRTGAGTGAGAGPGPAAGTGLRGSGGHHPSDSTYTSDYSDYSDYSYDDYDEDDDDYPYGREDSGDHEEELEDEEHSEEEEEVVIQVDFDPACLQYILDFYRQAQGNPLLNKQAIIVLREELDYFAIPPSSKNKNTLAAQESSTTVSQATASTTTVPGADDTSTKRDSAEGPPALLGATPSSMPRNINKEKNQAEQHLMDMLCVSGFQKDGEWGYRKLERQRTTIVSVAMVMLRTTAAAPSSSTVISNNGQQGASSSSSSASAGSAAVVDGSVQGAPAAAAAATSKSEENDVNGAEGEHKAATSEQSQEQESSSQRALEQNQNQMAIAQKLLLFWRKPARKCWWDGIQVEIEPSGTGASSNTATDTSSRNENNSHSSDNNSSSNDAKVPVRLWARRTWTLELVLI</sequence>
<gene>
    <name evidence="2" type="ORF">KVV02_000058</name>
</gene>
<feature type="compositionally biased region" description="Acidic residues" evidence="1">
    <location>
        <begin position="1146"/>
        <end position="1162"/>
    </location>
</feature>
<feature type="compositionally biased region" description="Acidic residues" evidence="1">
    <location>
        <begin position="1127"/>
        <end position="1138"/>
    </location>
</feature>
<dbReference type="Proteomes" id="UP000717515">
    <property type="component" value="Unassembled WGS sequence"/>
</dbReference>
<comment type="caution">
    <text evidence="2">The sequence shown here is derived from an EMBL/GenBank/DDBJ whole genome shotgun (WGS) entry which is preliminary data.</text>
</comment>
<accession>A0A9P8A1U3</accession>
<feature type="compositionally biased region" description="Low complexity" evidence="1">
    <location>
        <begin position="1385"/>
        <end position="1396"/>
    </location>
</feature>
<feature type="region of interest" description="Disordered" evidence="1">
    <location>
        <begin position="999"/>
        <end position="1025"/>
    </location>
</feature>
<feature type="region of interest" description="Disordered" evidence="1">
    <location>
        <begin position="1"/>
        <end position="26"/>
    </location>
</feature>
<name>A0A9P8A1U3_MORAP</name>
<feature type="compositionally biased region" description="Polar residues" evidence="1">
    <location>
        <begin position="1437"/>
        <end position="1447"/>
    </location>
</feature>
<feature type="compositionally biased region" description="Low complexity" evidence="1">
    <location>
        <begin position="1113"/>
        <end position="1126"/>
    </location>
</feature>
<feature type="compositionally biased region" description="Low complexity" evidence="1">
    <location>
        <begin position="1006"/>
        <end position="1017"/>
    </location>
</feature>
<protein>
    <recommendedName>
        <fullName evidence="4">F-box domain-containing protein</fullName>
    </recommendedName>
</protein>
<feature type="region of interest" description="Disordered" evidence="1">
    <location>
        <begin position="1212"/>
        <end position="1267"/>
    </location>
</feature>
<organism evidence="2 3">
    <name type="scientific">Mortierella alpina</name>
    <name type="common">Oleaginous fungus</name>
    <name type="synonym">Mortierella renispora</name>
    <dbReference type="NCBI Taxonomy" id="64518"/>
    <lineage>
        <taxon>Eukaryota</taxon>
        <taxon>Fungi</taxon>
        <taxon>Fungi incertae sedis</taxon>
        <taxon>Mucoromycota</taxon>
        <taxon>Mortierellomycotina</taxon>
        <taxon>Mortierellomycetes</taxon>
        <taxon>Mortierellales</taxon>
        <taxon>Mortierellaceae</taxon>
        <taxon>Mortierella</taxon>
    </lineage>
</organism>
<evidence type="ECO:0008006" key="4">
    <source>
        <dbReference type="Google" id="ProtNLM"/>
    </source>
</evidence>
<feature type="region of interest" description="Disordered" evidence="1">
    <location>
        <begin position="1319"/>
        <end position="1343"/>
    </location>
</feature>
<evidence type="ECO:0000313" key="2">
    <source>
        <dbReference type="EMBL" id="KAG9320864.1"/>
    </source>
</evidence>
<reference evidence="2" key="1">
    <citation type="submission" date="2021-07" db="EMBL/GenBank/DDBJ databases">
        <title>Draft genome of Mortierella alpina, strain LL118, isolated from an aspen leaf litter sample.</title>
        <authorList>
            <person name="Yang S."/>
            <person name="Vinatzer B.A."/>
        </authorList>
    </citation>
    <scope>NUCLEOTIDE SEQUENCE</scope>
    <source>
        <strain evidence="2">LL118</strain>
    </source>
</reference>
<feature type="region of interest" description="Disordered" evidence="1">
    <location>
        <begin position="1360"/>
        <end position="1400"/>
    </location>
</feature>
<dbReference type="SUPFAM" id="SSF81383">
    <property type="entry name" value="F-box domain"/>
    <property type="match status" value="1"/>
</dbReference>
<feature type="region of interest" description="Disordered" evidence="1">
    <location>
        <begin position="1077"/>
        <end position="1162"/>
    </location>
</feature>
<feature type="region of interest" description="Disordered" evidence="1">
    <location>
        <begin position="1433"/>
        <end position="1467"/>
    </location>
</feature>
<dbReference type="EMBL" id="JAIFTL010000251">
    <property type="protein sequence ID" value="KAG9320864.1"/>
    <property type="molecule type" value="Genomic_DNA"/>
</dbReference>
<evidence type="ECO:0000313" key="3">
    <source>
        <dbReference type="Proteomes" id="UP000717515"/>
    </source>
</evidence>
<proteinExistence type="predicted"/>
<feature type="compositionally biased region" description="Low complexity" evidence="1">
    <location>
        <begin position="1219"/>
        <end position="1237"/>
    </location>
</feature>
<evidence type="ECO:0000256" key="1">
    <source>
        <dbReference type="SAM" id="MobiDB-lite"/>
    </source>
</evidence>
<feature type="compositionally biased region" description="Low complexity" evidence="1">
    <location>
        <begin position="1331"/>
        <end position="1343"/>
    </location>
</feature>
<feature type="compositionally biased region" description="Basic and acidic residues" evidence="1">
    <location>
        <begin position="14"/>
        <end position="26"/>
    </location>
</feature>
<dbReference type="SUPFAM" id="SSF54695">
    <property type="entry name" value="POZ domain"/>
    <property type="match status" value="1"/>
</dbReference>
<dbReference type="InterPro" id="IPR036047">
    <property type="entry name" value="F-box-like_dom_sf"/>
</dbReference>
<dbReference type="Gene3D" id="3.30.710.10">
    <property type="entry name" value="Potassium Channel Kv1.1, Chain A"/>
    <property type="match status" value="1"/>
</dbReference>
<feature type="region of interest" description="Disordered" evidence="1">
    <location>
        <begin position="711"/>
        <end position="741"/>
    </location>
</feature>
<feature type="region of interest" description="Disordered" evidence="1">
    <location>
        <begin position="569"/>
        <end position="588"/>
    </location>
</feature>
<feature type="compositionally biased region" description="Polar residues" evidence="1">
    <location>
        <begin position="1319"/>
        <end position="1330"/>
    </location>
</feature>